<dbReference type="RefSeq" id="XP_037217985.1">
    <property type="nucleotide sequence ID" value="XM_037364743.1"/>
</dbReference>
<accession>A0A8H6SGR4</accession>
<feature type="region of interest" description="Disordered" evidence="2">
    <location>
        <begin position="360"/>
        <end position="379"/>
    </location>
</feature>
<feature type="compositionally biased region" description="Low complexity" evidence="2">
    <location>
        <begin position="256"/>
        <end position="276"/>
    </location>
</feature>
<feature type="region of interest" description="Disordered" evidence="2">
    <location>
        <begin position="1"/>
        <end position="48"/>
    </location>
</feature>
<protein>
    <submittedName>
        <fullName evidence="3">Uncharacterized protein</fullName>
    </submittedName>
</protein>
<dbReference type="Proteomes" id="UP000636479">
    <property type="component" value="Unassembled WGS sequence"/>
</dbReference>
<feature type="coiled-coil region" evidence="1">
    <location>
        <begin position="58"/>
        <end position="123"/>
    </location>
</feature>
<keyword evidence="4" id="KW-1185">Reference proteome</keyword>
<dbReference type="GeneID" id="59347259"/>
<feature type="region of interest" description="Disordered" evidence="2">
    <location>
        <begin position="445"/>
        <end position="503"/>
    </location>
</feature>
<feature type="compositionally biased region" description="Basic residues" evidence="2">
    <location>
        <begin position="201"/>
        <end position="216"/>
    </location>
</feature>
<gene>
    <name evidence="3" type="ORF">MIND_00806700</name>
</gene>
<feature type="compositionally biased region" description="Pro residues" evidence="2">
    <location>
        <begin position="233"/>
        <end position="244"/>
    </location>
</feature>
<evidence type="ECO:0000256" key="2">
    <source>
        <dbReference type="SAM" id="MobiDB-lite"/>
    </source>
</evidence>
<keyword evidence="1" id="KW-0175">Coiled coil</keyword>
<reference evidence="3" key="1">
    <citation type="submission" date="2020-05" db="EMBL/GenBank/DDBJ databases">
        <title>Mycena genomes resolve the evolution of fungal bioluminescence.</title>
        <authorList>
            <person name="Tsai I.J."/>
        </authorList>
    </citation>
    <scope>NUCLEOTIDE SEQUENCE</scope>
    <source>
        <strain evidence="3">171206Taipei</strain>
    </source>
</reference>
<dbReference type="EMBL" id="JACAZF010000007">
    <property type="protein sequence ID" value="KAF7298597.1"/>
    <property type="molecule type" value="Genomic_DNA"/>
</dbReference>
<evidence type="ECO:0000313" key="3">
    <source>
        <dbReference type="EMBL" id="KAF7298597.1"/>
    </source>
</evidence>
<feature type="compositionally biased region" description="Low complexity" evidence="2">
    <location>
        <begin position="462"/>
        <end position="472"/>
    </location>
</feature>
<feature type="compositionally biased region" description="Polar residues" evidence="2">
    <location>
        <begin position="296"/>
        <end position="315"/>
    </location>
</feature>
<evidence type="ECO:0000256" key="1">
    <source>
        <dbReference type="SAM" id="Coils"/>
    </source>
</evidence>
<proteinExistence type="predicted"/>
<comment type="caution">
    <text evidence="3">The sequence shown here is derived from an EMBL/GenBank/DDBJ whole genome shotgun (WGS) entry which is preliminary data.</text>
</comment>
<evidence type="ECO:0000313" key="4">
    <source>
        <dbReference type="Proteomes" id="UP000636479"/>
    </source>
</evidence>
<feature type="region of interest" description="Disordered" evidence="2">
    <location>
        <begin position="154"/>
        <end position="331"/>
    </location>
</feature>
<organism evidence="3 4">
    <name type="scientific">Mycena indigotica</name>
    <dbReference type="NCBI Taxonomy" id="2126181"/>
    <lineage>
        <taxon>Eukaryota</taxon>
        <taxon>Fungi</taxon>
        <taxon>Dikarya</taxon>
        <taxon>Basidiomycota</taxon>
        <taxon>Agaricomycotina</taxon>
        <taxon>Agaricomycetes</taxon>
        <taxon>Agaricomycetidae</taxon>
        <taxon>Agaricales</taxon>
        <taxon>Marasmiineae</taxon>
        <taxon>Mycenaceae</taxon>
        <taxon>Mycena</taxon>
    </lineage>
</organism>
<sequence length="503" mass="55511">MDRDRDNPGRESPSSSRKRQKRSPSRGVSAEPALANPPPPAVTVQPVSENEYRLAAQLADSRREAEALRRELDAVRKKADRLQALVHSPQSSHSNEAAYRERLARAEAALQEAERKRRHVETHWIHAERNLSVIHAQAAQSRATFGQFLEEMTTGIDPRPLSSGVSQRFPPSRPSSAAGYVATHHQRGLSDEEENQDQSRYKRQRSASHHETRRRSPPPPLPTLPPFRHLQRPPGPPMPFPSPPLATHYIPPQETIPPIRSPSSTRSSHTYPSRPSLPQIYSPVEPEAGTSRRSRTPTQSASFPRHSSQSPTNSRYPPIRPALPPTTIPIPPAASELQIIHDRSPPPPPPIMRPSSPYGQLDSQTVPHTTAGVPASGNYQHRFQAQVPIGSAYGRRESGEPGFGGYYARGEGGPGRKPTVKLGTYETVIFSLGDEQVPRYPGQMQASTSLEAMQPGTGSVIGRGSLSRPGPSRLRRRSRSRSREGSPGPEPEEEQRGARSQRR</sequence>
<feature type="compositionally biased region" description="Pro residues" evidence="2">
    <location>
        <begin position="318"/>
        <end position="331"/>
    </location>
</feature>
<name>A0A8H6SGR4_9AGAR</name>
<dbReference type="AlphaFoldDB" id="A0A8H6SGR4"/>